<feature type="compositionally biased region" description="Basic and acidic residues" evidence="7">
    <location>
        <begin position="1419"/>
        <end position="1433"/>
    </location>
</feature>
<dbReference type="Gene3D" id="3.20.20.80">
    <property type="entry name" value="Glycosidases"/>
    <property type="match status" value="1"/>
</dbReference>
<feature type="compositionally biased region" description="Basic and acidic residues" evidence="7">
    <location>
        <begin position="1104"/>
        <end position="1128"/>
    </location>
</feature>
<dbReference type="GO" id="GO:0006355">
    <property type="term" value="P:regulation of DNA-templated transcription"/>
    <property type="evidence" value="ECO:0007669"/>
    <property type="project" value="TreeGrafter"/>
</dbReference>
<dbReference type="Gene3D" id="2.30.30.40">
    <property type="entry name" value="SH3 Domains"/>
    <property type="match status" value="1"/>
</dbReference>
<dbReference type="SMART" id="SM00326">
    <property type="entry name" value="SH3"/>
    <property type="match status" value="1"/>
</dbReference>
<feature type="compositionally biased region" description="Basic and acidic residues" evidence="7">
    <location>
        <begin position="1935"/>
        <end position="1971"/>
    </location>
</feature>
<dbReference type="InterPro" id="IPR001715">
    <property type="entry name" value="CH_dom"/>
</dbReference>
<gene>
    <name evidence="13" type="ORF">R3P38DRAFT_3301591</name>
</gene>
<feature type="region of interest" description="Disordered" evidence="7">
    <location>
        <begin position="477"/>
        <end position="500"/>
    </location>
</feature>
<feature type="domain" description="SH3" evidence="9">
    <location>
        <begin position="1267"/>
        <end position="1340"/>
    </location>
</feature>
<comment type="caution">
    <text evidence="13">The sequence shown here is derived from an EMBL/GenBank/DDBJ whole genome shotgun (WGS) entry which is preliminary data.</text>
</comment>
<dbReference type="InterPro" id="IPR017853">
    <property type="entry name" value="GH"/>
</dbReference>
<evidence type="ECO:0000256" key="4">
    <source>
        <dbReference type="ARBA" id="ARBA00022801"/>
    </source>
</evidence>
<feature type="domain" description="SAM" evidence="12">
    <location>
        <begin position="1683"/>
        <end position="1748"/>
    </location>
</feature>
<dbReference type="InterPro" id="IPR011993">
    <property type="entry name" value="PH-like_dom_sf"/>
</dbReference>
<dbReference type="GO" id="GO:0000724">
    <property type="term" value="P:double-strand break repair via homologous recombination"/>
    <property type="evidence" value="ECO:0007669"/>
    <property type="project" value="InterPro"/>
</dbReference>
<keyword evidence="2 6" id="KW-0728">SH3 domain</keyword>
<feature type="signal peptide" evidence="8">
    <location>
        <begin position="1"/>
        <end position="22"/>
    </location>
</feature>
<proteinExistence type="inferred from homology"/>
<dbReference type="PROSITE" id="PS50021">
    <property type="entry name" value="CH"/>
    <property type="match status" value="1"/>
</dbReference>
<evidence type="ECO:0000256" key="7">
    <source>
        <dbReference type="SAM" id="MobiDB-lite"/>
    </source>
</evidence>
<evidence type="ECO:0000256" key="5">
    <source>
        <dbReference type="ARBA" id="ARBA00023295"/>
    </source>
</evidence>
<comment type="similarity">
    <text evidence="1">Belongs to the glycosyl hydrolase 5 (cellulase A) family.</text>
</comment>
<keyword evidence="3" id="KW-0344">Guanine-nucleotide releasing factor</keyword>
<dbReference type="InterPro" id="IPR001849">
    <property type="entry name" value="PH_domain"/>
</dbReference>
<dbReference type="SUPFAM" id="SSF81872">
    <property type="entry name" value="BRCA2 helical domain"/>
    <property type="match status" value="1"/>
</dbReference>
<feature type="compositionally biased region" description="Basic and acidic residues" evidence="7">
    <location>
        <begin position="2269"/>
        <end position="2279"/>
    </location>
</feature>
<dbReference type="PROSITE" id="PS50002">
    <property type="entry name" value="SH3"/>
    <property type="match status" value="1"/>
</dbReference>
<evidence type="ECO:0000256" key="1">
    <source>
        <dbReference type="ARBA" id="ARBA00005641"/>
    </source>
</evidence>
<dbReference type="Gene3D" id="1.10.150.50">
    <property type="entry name" value="Transcription Factor, Ets-1"/>
    <property type="match status" value="1"/>
</dbReference>
<organism evidence="13 14">
    <name type="scientific">Favolaschia claudopus</name>
    <dbReference type="NCBI Taxonomy" id="2862362"/>
    <lineage>
        <taxon>Eukaryota</taxon>
        <taxon>Fungi</taxon>
        <taxon>Dikarya</taxon>
        <taxon>Basidiomycota</taxon>
        <taxon>Agaricomycotina</taxon>
        <taxon>Agaricomycetes</taxon>
        <taxon>Agaricomycetidae</taxon>
        <taxon>Agaricales</taxon>
        <taxon>Marasmiineae</taxon>
        <taxon>Mycenaceae</taxon>
        <taxon>Favolaschia</taxon>
    </lineage>
</organism>
<dbReference type="InterPro" id="IPR013761">
    <property type="entry name" value="SAM/pointed_sf"/>
</dbReference>
<dbReference type="CDD" id="cd13316">
    <property type="entry name" value="PH_Boi"/>
    <property type="match status" value="1"/>
</dbReference>
<dbReference type="Gene3D" id="1.10.418.10">
    <property type="entry name" value="Calponin-like domain"/>
    <property type="match status" value="1"/>
</dbReference>
<feature type="region of interest" description="Disordered" evidence="7">
    <location>
        <begin position="1500"/>
        <end position="1591"/>
    </location>
</feature>
<evidence type="ECO:0000259" key="10">
    <source>
        <dbReference type="PROSITE" id="PS50003"/>
    </source>
</evidence>
<keyword evidence="4" id="KW-0378">Hydrolase</keyword>
<feature type="compositionally biased region" description="Acidic residues" evidence="7">
    <location>
        <begin position="1500"/>
        <end position="1513"/>
    </location>
</feature>
<dbReference type="SMART" id="SM00454">
    <property type="entry name" value="SAM"/>
    <property type="match status" value="1"/>
</dbReference>
<dbReference type="CDD" id="cd09535">
    <property type="entry name" value="SAM_BOI-like_fungal"/>
    <property type="match status" value="1"/>
</dbReference>
<dbReference type="SMART" id="SM00233">
    <property type="entry name" value="PH"/>
    <property type="match status" value="1"/>
</dbReference>
<keyword evidence="5" id="KW-0326">Glycosidase</keyword>
<evidence type="ECO:0000256" key="6">
    <source>
        <dbReference type="PROSITE-ProRule" id="PRU00192"/>
    </source>
</evidence>
<dbReference type="Gene3D" id="2.30.29.30">
    <property type="entry name" value="Pleckstrin-homology domain (PH domain)/Phosphotyrosine-binding domain (PTB)"/>
    <property type="match status" value="1"/>
</dbReference>
<dbReference type="Pfam" id="PF14604">
    <property type="entry name" value="SH3_9"/>
    <property type="match status" value="1"/>
</dbReference>
<protein>
    <submittedName>
        <fullName evidence="13">Uncharacterized protein</fullName>
    </submittedName>
</protein>
<feature type="region of interest" description="Disordered" evidence="7">
    <location>
        <begin position="1772"/>
        <end position="1814"/>
    </location>
</feature>
<feature type="region of interest" description="Disordered" evidence="7">
    <location>
        <begin position="2250"/>
        <end position="2279"/>
    </location>
</feature>
<dbReference type="InterPro" id="IPR036315">
    <property type="entry name" value="BRCA2_hlx_sf"/>
</dbReference>
<dbReference type="EMBL" id="JAWWNJ010000001">
    <property type="protein sequence ID" value="KAK7063957.1"/>
    <property type="molecule type" value="Genomic_DNA"/>
</dbReference>
<evidence type="ECO:0000259" key="9">
    <source>
        <dbReference type="PROSITE" id="PS50002"/>
    </source>
</evidence>
<dbReference type="InterPro" id="IPR001452">
    <property type="entry name" value="SH3_domain"/>
</dbReference>
<evidence type="ECO:0000256" key="8">
    <source>
        <dbReference type="SAM" id="SignalP"/>
    </source>
</evidence>
<evidence type="ECO:0000256" key="3">
    <source>
        <dbReference type="ARBA" id="ARBA00022658"/>
    </source>
</evidence>
<feature type="region of interest" description="Disordered" evidence="7">
    <location>
        <begin position="1419"/>
        <end position="1458"/>
    </location>
</feature>
<dbReference type="InterPro" id="IPR001547">
    <property type="entry name" value="Glyco_hydro_5"/>
</dbReference>
<feature type="region of interest" description="Disordered" evidence="7">
    <location>
        <begin position="1830"/>
        <end position="2099"/>
    </location>
</feature>
<evidence type="ECO:0000313" key="13">
    <source>
        <dbReference type="EMBL" id="KAK7063957.1"/>
    </source>
</evidence>
<dbReference type="PROSITE" id="PS50003">
    <property type="entry name" value="PH_DOMAIN"/>
    <property type="match status" value="1"/>
</dbReference>
<dbReference type="InterPro" id="IPR036872">
    <property type="entry name" value="CH_dom_sf"/>
</dbReference>
<sequence length="2476" mass="267110">MGWIIVSARAVLAASFVSSVLAFSPGFPYGSKKVRGVNLGGNSSIVDEWTFASLQSPSVAKAALTKHWNTFITESDFAAIAAAGLNHVRLPIGYWAWDVSGGEPYIQGQLAYLDKAVGWAGKRGLKLIIDLHSAPGSQNGYDNSGRAGVADWATAGSNGPNVKRTNAVVKKIAALYRDNPSVVPVIAPLNEPAGYNGNNWLSVIKQFYYDSYGNIRYPYGSARQSNTLMLIHDAFQPLSYWNKFLAYPQYEGVAMDTHIYTIFSQGEQQMSMSDHIRSVCSRGSQLSTFGLWIIVGEWTPAHTDCAKYLLGRGSGSRYDGTYSGSTRLELQNIPTAAKRQRLLLSSPTYDAQFCDLSQEDLAALSQSSSAVHDQSSQNLLLQYSKLHDDPENPFADNNASKPEDSSVVKFAGFGSAAALRPSKDIPNYATSFSSVSKGFALAASLHTHSDITEHTETAPHPSATGFAGFGSAALMLQDKDGPSRDFERSPSPEAPPEPDYDAWFAPTSDVAPVAFRTAASVISTDPQSAPIGFMKASNKEFIAPSTAALVDAKKKLERWSENMDDTPDSGPVTTKSHLGSENLFKSASEVNVPHSRGVSPERPALRALDNAIYNTPATPSPASFSRPSSSVAFSSSAIGSVNGKALTKPRPFKSPLLPASARNASVAKSGFAHASSPLNPGARPPPSFASASSQHPLVAPSFTPQTPLRPGPSSASFVTPMRLGMPSSVGSRLSKSRPAFQTPFKAGMKPGEPGRVLLEAREKAKAAESKLAMPVPGKQADDRPAGNMNRTSKQFFDLTIPASRQTLSSSGLMPQQYTPERLENFGIVISELKQMTPMLALYYSFHTPSTTDPSNAPPSPPKQLGSPAVLDELLSRGCHLATKPWVDNHWALILWKLAGMVCLDPSSETDPRTKRWCWDEVLFGIRLKVVRYERELNGGARPPLRRIATQDSPAASPMVLCVSNISWGEPGMTEDGLPLPPHPELEVTDGWYRLRAQVDIPLARAVRRGVIRVGRKIGVVGAKLHSERKEASEVLEAYNSTNLVLSGNSSHLVPWHTKLGFHNEPWIATMHSLTGDGGVVAALDFVILKTYPIAFLEFREDENGEKQREGPRNEREETETQEKWKRRREVHENTLREELSKKEMRFQGYAERMEQRAGPQFVPTEDGEPTDELEELYDELEDPAAAGAVLSRVKGNTAGWFARFILDRLEKERERASEEIDQELKRVCPPREVRNFRVLVVQDACTLHRGANRSAQLTVWDVLGLGESLDVGKRFVTTNLMPTSQSAWMGCCENEVSFHAGERIEVVEKDDLYNDGWWRGRNLAGKVGLFPQSYTTTTPPAESTPPQSYATSSPSETPETSAPLKSLAEEPESADDTSPASPVPHIYLNDNATEPVRSSGEVMQATMTDVQQAIEQLGSRDRGSNTNLDHDARSFSFASSHGMTTDSEEEDDFSEAEDWKGVRKRLADKAREALAEAEKLEALSSNIASSSRLPPIAVELSDESDAEEDDEHHDEDHYTTSPLRDQYIPEEDEPSEPVDGLGRLRSADENPATATASTFALDLAAHTAIPPTPVTAGTPPSPSPAPMAAPAMLERESSPLRDTIVASQSLPSPALSATAAAVASKHSSIASSTAAGLGPQSKPSSVHSAPHSAPLSVVSEGKRRDDSGHASNASAAAKHPSEWTVEEVVDWLKSKGFDEDVCDKFTEQEITGDVLLDLDVNLLKTEIGIMAFGKRMRIANAIVELRRPPSPSASFSLAQNSPQHPQYAVAYSNSQHSQPYPHSPNFHGHSRTQSQSHSQQSYNGHNSLQSSVGSPLNGYLAQTYGATANGLMSPESAPHPGDLAASPMDESTSAGIHPGEQVNGARSKGRPAQLTLSPSDGALNVSATQTTEAEAPEDERAVMSESELPHAKASLGRRIFGTRSPVSSPHSSTAADKEKDKDSAASSHSKDAEASVETKTEGKVSGKKKESNIAPGPGRHARGKKSVDTSTQSKGTGDRLSIFGASFGGTLGRKPAPRYSSGSEDAGKTSSGFTLPGRKKSGRPSTPGNEPHTPNQASTPSATVQALTPLAALQPSPPGNPALLRKRTSSGHSTDPAKASATAAAAAAVIGPSKLKPGLSVLEQIGEADHIGWMRKKGERYNSWKLRYFILKGPDMYYLKSSNKNETKIKGYINIVGYKVTVDENVDPGRYGFRIDHDHDKTHFFSSDEKTIVRDWMKAIMKATIGRDYSKPVVSSVNIPTIPLIVAQAMNPAPRPPSPTARAATQRAMRRENTDQPSTRDARVLMLTGFVPPESTSKEERTRLDSFFATEPVPGGSSAVPGSPQSFAPARPARRMSSQQAPTPVDDGLIEWANGHLPSNLQITDPSGSLCDGLGLLRLAESIKGKPSSPPVPDSAFPRDASDDNLDGLFRLFDFLLDNEVRMGSVSINDIRQGKRDKIIQLLRGLKAWEDKRKAIATSIGKGAGQAGGFVAPAWS</sequence>
<feature type="compositionally biased region" description="Low complexity" evidence="7">
    <location>
        <begin position="1335"/>
        <end position="1363"/>
    </location>
</feature>
<dbReference type="GO" id="GO:0005085">
    <property type="term" value="F:guanyl-nucleotide exchange factor activity"/>
    <property type="evidence" value="ECO:0007669"/>
    <property type="project" value="UniProtKB-KW"/>
</dbReference>
<dbReference type="Pfam" id="PF07647">
    <property type="entry name" value="SAM_2"/>
    <property type="match status" value="1"/>
</dbReference>
<evidence type="ECO:0000259" key="12">
    <source>
        <dbReference type="PROSITE" id="PS50105"/>
    </source>
</evidence>
<feature type="chain" id="PRO_5043967883" evidence="8">
    <location>
        <begin position="23"/>
        <end position="2476"/>
    </location>
</feature>
<feature type="region of interest" description="Disordered" evidence="7">
    <location>
        <begin position="1632"/>
        <end position="1679"/>
    </location>
</feature>
<feature type="compositionally biased region" description="Polar residues" evidence="7">
    <location>
        <begin position="1436"/>
        <end position="1445"/>
    </location>
</feature>
<evidence type="ECO:0000256" key="2">
    <source>
        <dbReference type="ARBA" id="ARBA00022443"/>
    </source>
</evidence>
<feature type="compositionally biased region" description="Polar residues" evidence="7">
    <location>
        <begin position="2043"/>
        <end position="2066"/>
    </location>
</feature>
<evidence type="ECO:0000259" key="11">
    <source>
        <dbReference type="PROSITE" id="PS50021"/>
    </source>
</evidence>
<feature type="region of interest" description="Disordered" evidence="7">
    <location>
        <begin position="1102"/>
        <end position="1128"/>
    </location>
</feature>
<dbReference type="InterPro" id="IPR015525">
    <property type="entry name" value="BRCA2"/>
</dbReference>
<feature type="region of interest" description="Disordered" evidence="7">
    <location>
        <begin position="671"/>
        <end position="717"/>
    </location>
</feature>
<feature type="compositionally biased region" description="Basic and acidic residues" evidence="7">
    <location>
        <begin position="477"/>
        <end position="490"/>
    </location>
</feature>
<evidence type="ECO:0000313" key="14">
    <source>
        <dbReference type="Proteomes" id="UP001362999"/>
    </source>
</evidence>
<dbReference type="PROSITE" id="PS50105">
    <property type="entry name" value="SAM_DOMAIN"/>
    <property type="match status" value="1"/>
</dbReference>
<feature type="compositionally biased region" description="Acidic residues" evidence="7">
    <location>
        <begin position="1446"/>
        <end position="1456"/>
    </location>
</feature>
<dbReference type="PANTHER" id="PTHR11289:SF0">
    <property type="entry name" value="BREAST CANCER TYPE 2 SUSCEPTIBILITY PROTEIN"/>
    <property type="match status" value="1"/>
</dbReference>
<dbReference type="Pfam" id="PF09103">
    <property type="entry name" value="BRCA-2_OB1"/>
    <property type="match status" value="1"/>
</dbReference>
<dbReference type="SUPFAM" id="SSF47576">
    <property type="entry name" value="Calponin-homology domain, CH-domain"/>
    <property type="match status" value="1"/>
</dbReference>
<keyword evidence="8" id="KW-0732">Signal</keyword>
<dbReference type="SUPFAM" id="SSF47769">
    <property type="entry name" value="SAM/Pointed domain"/>
    <property type="match status" value="1"/>
</dbReference>
<dbReference type="InterPro" id="IPR001660">
    <property type="entry name" value="SAM"/>
</dbReference>
<dbReference type="InterPro" id="IPR036028">
    <property type="entry name" value="SH3-like_dom_sf"/>
</dbReference>
<dbReference type="PANTHER" id="PTHR11289">
    <property type="entry name" value="BREAST CANCER TYPE 2 SUSCEPTIBILITY PROTEIN BRCA2"/>
    <property type="match status" value="1"/>
</dbReference>
<dbReference type="Gene3D" id="2.40.50.140">
    <property type="entry name" value="Nucleic acid-binding proteins"/>
    <property type="match status" value="2"/>
</dbReference>
<dbReference type="SUPFAM" id="SSF50249">
    <property type="entry name" value="Nucleic acid-binding proteins"/>
    <property type="match status" value="2"/>
</dbReference>
<dbReference type="GO" id="GO:0000272">
    <property type="term" value="P:polysaccharide catabolic process"/>
    <property type="evidence" value="ECO:0007669"/>
    <property type="project" value="InterPro"/>
</dbReference>
<feature type="compositionally biased region" description="Basic and acidic residues" evidence="7">
    <location>
        <begin position="1898"/>
        <end position="1910"/>
    </location>
</feature>
<dbReference type="Pfam" id="PF00150">
    <property type="entry name" value="Cellulase"/>
    <property type="match status" value="1"/>
</dbReference>
<dbReference type="InterPro" id="IPR012340">
    <property type="entry name" value="NA-bd_OB-fold"/>
</dbReference>
<dbReference type="CDD" id="cd04493">
    <property type="entry name" value="BRCA2DBD_OB1"/>
    <property type="match status" value="1"/>
</dbReference>
<feature type="domain" description="PH" evidence="10">
    <location>
        <begin position="2127"/>
        <end position="2225"/>
    </location>
</feature>
<dbReference type="InterPro" id="IPR015187">
    <property type="entry name" value="BRCA2_OB_1"/>
</dbReference>
<dbReference type="GO" id="GO:0004553">
    <property type="term" value="F:hydrolase activity, hydrolyzing O-glycosyl compounds"/>
    <property type="evidence" value="ECO:0007669"/>
    <property type="project" value="InterPro"/>
</dbReference>
<reference evidence="13 14" key="1">
    <citation type="journal article" date="2024" name="J Genomics">
        <title>Draft genome sequencing and assembly of Favolaschia claudopus CIRM-BRFM 2984 isolated from oak limbs.</title>
        <authorList>
            <person name="Navarro D."/>
            <person name="Drula E."/>
            <person name="Chaduli D."/>
            <person name="Cazenave R."/>
            <person name="Ahrendt S."/>
            <person name="Wang J."/>
            <person name="Lipzen A."/>
            <person name="Daum C."/>
            <person name="Barry K."/>
            <person name="Grigoriev I.V."/>
            <person name="Favel A."/>
            <person name="Rosso M.N."/>
            <person name="Martin F."/>
        </authorList>
    </citation>
    <scope>NUCLEOTIDE SEQUENCE [LARGE SCALE GENOMIC DNA]</scope>
    <source>
        <strain evidence="13 14">CIRM-BRFM 2984</strain>
    </source>
</reference>
<feature type="compositionally biased region" description="Low complexity" evidence="7">
    <location>
        <begin position="1791"/>
        <end position="1807"/>
    </location>
</feature>
<feature type="region of interest" description="Disordered" evidence="7">
    <location>
        <begin position="1333"/>
        <end position="1391"/>
    </location>
</feature>
<accession>A0AAW0EIP0</accession>
<dbReference type="SUPFAM" id="SSF50044">
    <property type="entry name" value="SH3-domain"/>
    <property type="match status" value="1"/>
</dbReference>
<feature type="compositionally biased region" description="Low complexity" evidence="7">
    <location>
        <begin position="1641"/>
        <end position="1656"/>
    </location>
</feature>
<dbReference type="CDD" id="cd00174">
    <property type="entry name" value="SH3"/>
    <property type="match status" value="1"/>
</dbReference>
<dbReference type="Proteomes" id="UP001362999">
    <property type="component" value="Unassembled WGS sequence"/>
</dbReference>
<dbReference type="SUPFAM" id="SSF51445">
    <property type="entry name" value="(Trans)glycosidases"/>
    <property type="match status" value="1"/>
</dbReference>
<keyword evidence="14" id="KW-1185">Reference proteome</keyword>
<dbReference type="SUPFAM" id="SSF50729">
    <property type="entry name" value="PH domain-like"/>
    <property type="match status" value="1"/>
</dbReference>
<feature type="compositionally biased region" description="Polar residues" evidence="7">
    <location>
        <begin position="2020"/>
        <end position="2033"/>
    </location>
</feature>
<feature type="domain" description="Calponin-homology (CH)" evidence="11">
    <location>
        <begin position="2343"/>
        <end position="2451"/>
    </location>
</feature>
<dbReference type="Pfam" id="PF00169">
    <property type="entry name" value="PH"/>
    <property type="match status" value="1"/>
</dbReference>
<name>A0AAW0EIP0_9AGAR</name>